<feature type="region of interest" description="Disordered" evidence="1">
    <location>
        <begin position="34"/>
        <end position="53"/>
    </location>
</feature>
<evidence type="ECO:0000313" key="2">
    <source>
        <dbReference type="EMBL" id="CCX17458.1"/>
    </source>
</evidence>
<dbReference type="AlphaFoldDB" id="U4LC95"/>
<accession>U4LC95</accession>
<evidence type="ECO:0000313" key="3">
    <source>
        <dbReference type="Proteomes" id="UP000018144"/>
    </source>
</evidence>
<dbReference type="Proteomes" id="UP000018144">
    <property type="component" value="Unassembled WGS sequence"/>
</dbReference>
<organism evidence="2 3">
    <name type="scientific">Pyronema omphalodes (strain CBS 100304)</name>
    <name type="common">Pyronema confluens</name>
    <dbReference type="NCBI Taxonomy" id="1076935"/>
    <lineage>
        <taxon>Eukaryota</taxon>
        <taxon>Fungi</taxon>
        <taxon>Dikarya</taxon>
        <taxon>Ascomycota</taxon>
        <taxon>Pezizomycotina</taxon>
        <taxon>Pezizomycetes</taxon>
        <taxon>Pezizales</taxon>
        <taxon>Pyronemataceae</taxon>
        <taxon>Pyronema</taxon>
    </lineage>
</organism>
<evidence type="ECO:0000256" key="1">
    <source>
        <dbReference type="SAM" id="MobiDB-lite"/>
    </source>
</evidence>
<keyword evidence="3" id="KW-1185">Reference proteome</keyword>
<proteinExistence type="predicted"/>
<sequence length="53" mass="6035">MKRPQSTRVHQGPDAVRKKIMTRISQTGFLAKPCENPAHLSAKQNPHEKRIES</sequence>
<dbReference type="EMBL" id="HF936658">
    <property type="protein sequence ID" value="CCX17458.1"/>
    <property type="molecule type" value="Genomic_DNA"/>
</dbReference>
<gene>
    <name evidence="2" type="ORF">PCON_04462</name>
</gene>
<reference evidence="2 3" key="1">
    <citation type="journal article" date="2013" name="PLoS Genet.">
        <title>The genome and development-dependent transcriptomes of Pyronema confluens: a window into fungal evolution.</title>
        <authorList>
            <person name="Traeger S."/>
            <person name="Altegoer F."/>
            <person name="Freitag M."/>
            <person name="Gabaldon T."/>
            <person name="Kempken F."/>
            <person name="Kumar A."/>
            <person name="Marcet-Houben M."/>
            <person name="Poggeler S."/>
            <person name="Stajich J.E."/>
            <person name="Nowrousian M."/>
        </authorList>
    </citation>
    <scope>NUCLEOTIDE SEQUENCE [LARGE SCALE GENOMIC DNA]</scope>
    <source>
        <strain evidence="3">CBS 100304</strain>
        <tissue evidence="2">Vegetative mycelium</tissue>
    </source>
</reference>
<protein>
    <submittedName>
        <fullName evidence="2">Uncharacterized protein</fullName>
    </submittedName>
</protein>
<name>U4LC95_PYROM</name>